<evidence type="ECO:0000256" key="3">
    <source>
        <dbReference type="ARBA" id="ARBA00022989"/>
    </source>
</evidence>
<feature type="transmembrane region" description="Helical" evidence="5">
    <location>
        <begin position="275"/>
        <end position="293"/>
    </location>
</feature>
<keyword evidence="4 5" id="KW-0472">Membrane</keyword>
<dbReference type="InterPro" id="IPR006153">
    <property type="entry name" value="Cation/H_exchanger_TM"/>
</dbReference>
<dbReference type="Proteomes" id="UP000501830">
    <property type="component" value="Chromosome"/>
</dbReference>
<protein>
    <submittedName>
        <fullName evidence="7">Sodium:proton antiporter</fullName>
    </submittedName>
</protein>
<gene>
    <name evidence="7" type="ORF">G7058_04175</name>
</gene>
<keyword evidence="3 5" id="KW-1133">Transmembrane helix</keyword>
<evidence type="ECO:0000256" key="2">
    <source>
        <dbReference type="ARBA" id="ARBA00022692"/>
    </source>
</evidence>
<dbReference type="InterPro" id="IPR051843">
    <property type="entry name" value="CPA1_transporter"/>
</dbReference>
<dbReference type="Pfam" id="PF00999">
    <property type="entry name" value="Na_H_Exchanger"/>
    <property type="match status" value="1"/>
</dbReference>
<evidence type="ECO:0000313" key="8">
    <source>
        <dbReference type="Proteomes" id="UP000501830"/>
    </source>
</evidence>
<dbReference type="GO" id="GO:0016020">
    <property type="term" value="C:membrane"/>
    <property type="evidence" value="ECO:0007669"/>
    <property type="project" value="UniProtKB-SubCell"/>
</dbReference>
<name>A0A6G7WGF7_9LACT</name>
<dbReference type="PANTHER" id="PTHR31102">
    <property type="match status" value="1"/>
</dbReference>
<comment type="subcellular location">
    <subcellularLocation>
        <location evidence="1">Membrane</location>
        <topology evidence="1">Multi-pass membrane protein</topology>
    </subcellularLocation>
</comment>
<feature type="transmembrane region" description="Helical" evidence="5">
    <location>
        <begin position="181"/>
        <end position="204"/>
    </location>
</feature>
<feature type="transmembrane region" description="Helical" evidence="5">
    <location>
        <begin position="216"/>
        <end position="232"/>
    </location>
</feature>
<evidence type="ECO:0000313" key="7">
    <source>
        <dbReference type="EMBL" id="QIK51322.1"/>
    </source>
</evidence>
<reference evidence="7 8" key="1">
    <citation type="journal article" date="2017" name="Int. J. Syst. Evol. Microbiol.">
        <title>Jeotgalibaca porci sp. nov. and Jeotgalibaca arthritidis sp. nov., isolated from pigs, and emended description of the genus Jeotgalibaca.</title>
        <authorList>
            <person name="Zamora L."/>
            <person name="Perez-Sancho M."/>
            <person name="Dominguez L."/>
            <person name="Fernandez-Garayzabal J.F."/>
            <person name="Vela A.I."/>
        </authorList>
    </citation>
    <scope>NUCLEOTIDE SEQUENCE [LARGE SCALE GENOMIC DNA]</scope>
    <source>
        <strain evidence="7 8">CCUG 69148</strain>
    </source>
</reference>
<feature type="transmembrane region" description="Helical" evidence="5">
    <location>
        <begin position="109"/>
        <end position="130"/>
    </location>
</feature>
<dbReference type="GO" id="GO:1902600">
    <property type="term" value="P:proton transmembrane transport"/>
    <property type="evidence" value="ECO:0007669"/>
    <property type="project" value="InterPro"/>
</dbReference>
<organism evidence="7 8">
    <name type="scientific">Jeotgalibaca porci</name>
    <dbReference type="NCBI Taxonomy" id="1868793"/>
    <lineage>
        <taxon>Bacteria</taxon>
        <taxon>Bacillati</taxon>
        <taxon>Bacillota</taxon>
        <taxon>Bacilli</taxon>
        <taxon>Lactobacillales</taxon>
        <taxon>Carnobacteriaceae</taxon>
        <taxon>Jeotgalibaca</taxon>
    </lineage>
</organism>
<dbReference type="PANTHER" id="PTHR31102:SF1">
    <property type="entry name" value="CATION_H+ EXCHANGER DOMAIN-CONTAINING PROTEIN"/>
    <property type="match status" value="1"/>
</dbReference>
<dbReference type="EMBL" id="CP049889">
    <property type="protein sequence ID" value="QIK51322.1"/>
    <property type="molecule type" value="Genomic_DNA"/>
</dbReference>
<evidence type="ECO:0000259" key="6">
    <source>
        <dbReference type="Pfam" id="PF00999"/>
    </source>
</evidence>
<dbReference type="RefSeq" id="WP_166062376.1">
    <property type="nucleotide sequence ID" value="NZ_CP049889.1"/>
</dbReference>
<feature type="transmembrane region" description="Helical" evidence="5">
    <location>
        <begin position="299"/>
        <end position="320"/>
    </location>
</feature>
<accession>A0A6G7WGF7</accession>
<feature type="transmembrane region" description="Helical" evidence="5">
    <location>
        <begin position="84"/>
        <end position="103"/>
    </location>
</feature>
<proteinExistence type="predicted"/>
<dbReference type="KEGG" id="jpo:G7058_04175"/>
<dbReference type="GeneID" id="94552463"/>
<evidence type="ECO:0000256" key="5">
    <source>
        <dbReference type="SAM" id="Phobius"/>
    </source>
</evidence>
<keyword evidence="8" id="KW-1185">Reference proteome</keyword>
<dbReference type="Gene3D" id="1.20.1530.20">
    <property type="match status" value="1"/>
</dbReference>
<sequence>MLFSLAVIFLVGSLLGKIFEVFGLPRLIGMLLTGIVLGPYVGNVITGSLLSISADLRQIALIIILTRAGLSLNLNDLKQVGRPALLLCFVPATLEILGTILLAPRLLGFNILQAAVLGTIIAAVSPAVVVPKMLGLMQKGYGVKKSIPQMVLAGASVDDVYVIVLFTAFTSLAMGGSVRPIAILTVPIAIGTGILVGALCGLLLTKLFSRLHMRDTTKVGILLSVAFLLVSLEQVLEGTVGFSGLLAVMALGVVLQQRMPKVSNRLSRKFSKMWVGAEVLLFVLVGATVNISYATKAGLAAILLIGGALVFRVAGVFISLWKTELTRDERVFTAIAYMPKATVQAAIGGIPLAMGIPGGEIMLTVAVIAILVTAPVGAILIDSTHKRLLAKSE</sequence>
<evidence type="ECO:0000256" key="1">
    <source>
        <dbReference type="ARBA" id="ARBA00004141"/>
    </source>
</evidence>
<feature type="domain" description="Cation/H+ exchanger transmembrane" evidence="6">
    <location>
        <begin position="13"/>
        <end position="380"/>
    </location>
</feature>
<evidence type="ECO:0000256" key="4">
    <source>
        <dbReference type="ARBA" id="ARBA00023136"/>
    </source>
</evidence>
<dbReference type="AlphaFoldDB" id="A0A6G7WGF7"/>
<feature type="transmembrane region" description="Helical" evidence="5">
    <location>
        <begin position="361"/>
        <end position="381"/>
    </location>
</feature>
<feature type="transmembrane region" description="Helical" evidence="5">
    <location>
        <begin position="151"/>
        <end position="175"/>
    </location>
</feature>
<feature type="transmembrane region" description="Helical" evidence="5">
    <location>
        <begin position="332"/>
        <end position="355"/>
    </location>
</feature>
<keyword evidence="2 5" id="KW-0812">Transmembrane</keyword>
<dbReference type="GO" id="GO:0015297">
    <property type="term" value="F:antiporter activity"/>
    <property type="evidence" value="ECO:0007669"/>
    <property type="project" value="InterPro"/>
</dbReference>
<dbReference type="InterPro" id="IPR038770">
    <property type="entry name" value="Na+/solute_symporter_sf"/>
</dbReference>
<feature type="transmembrane region" description="Helical" evidence="5">
    <location>
        <begin position="238"/>
        <end position="255"/>
    </location>
</feature>